<name>A0ABP0CZM1_9PEZI</name>
<dbReference type="CDD" id="cd00306">
    <property type="entry name" value="Peptidases_S8_S53"/>
    <property type="match status" value="1"/>
</dbReference>
<organism evidence="7 8">
    <name type="scientific">Sporothrix bragantina</name>
    <dbReference type="NCBI Taxonomy" id="671064"/>
    <lineage>
        <taxon>Eukaryota</taxon>
        <taxon>Fungi</taxon>
        <taxon>Dikarya</taxon>
        <taxon>Ascomycota</taxon>
        <taxon>Pezizomycotina</taxon>
        <taxon>Sordariomycetes</taxon>
        <taxon>Sordariomycetidae</taxon>
        <taxon>Ophiostomatales</taxon>
        <taxon>Ophiostomataceae</taxon>
        <taxon>Sporothrix</taxon>
    </lineage>
</organism>
<evidence type="ECO:0000256" key="3">
    <source>
        <dbReference type="ARBA" id="ARBA00022801"/>
    </source>
</evidence>
<comment type="caution">
    <text evidence="7">The sequence shown here is derived from an EMBL/GenBank/DDBJ whole genome shotgun (WGS) entry which is preliminary data.</text>
</comment>
<comment type="similarity">
    <text evidence="1 5">Belongs to the peptidase S8 family.</text>
</comment>
<dbReference type="Pfam" id="PF00082">
    <property type="entry name" value="Peptidase_S8"/>
    <property type="match status" value="1"/>
</dbReference>
<keyword evidence="3" id="KW-0378">Hydrolase</keyword>
<comment type="caution">
    <text evidence="5">Lacks conserved residue(s) required for the propagation of feature annotation.</text>
</comment>
<dbReference type="InterPro" id="IPR036852">
    <property type="entry name" value="Peptidase_S8/S53_dom_sf"/>
</dbReference>
<evidence type="ECO:0000256" key="4">
    <source>
        <dbReference type="ARBA" id="ARBA00022825"/>
    </source>
</evidence>
<evidence type="ECO:0000256" key="1">
    <source>
        <dbReference type="ARBA" id="ARBA00011073"/>
    </source>
</evidence>
<gene>
    <name evidence="7" type="ORF">SBRCBS47491_010035</name>
</gene>
<evidence type="ECO:0000313" key="8">
    <source>
        <dbReference type="Proteomes" id="UP001642406"/>
    </source>
</evidence>
<dbReference type="SUPFAM" id="SSF52743">
    <property type="entry name" value="Subtilisin-like"/>
    <property type="match status" value="1"/>
</dbReference>
<feature type="domain" description="Peptidase S8/S53" evidence="6">
    <location>
        <begin position="1"/>
        <end position="191"/>
    </location>
</feature>
<evidence type="ECO:0000259" key="6">
    <source>
        <dbReference type="Pfam" id="PF00082"/>
    </source>
</evidence>
<reference evidence="7 8" key="1">
    <citation type="submission" date="2024-01" db="EMBL/GenBank/DDBJ databases">
        <authorList>
            <person name="Allen C."/>
            <person name="Tagirdzhanova G."/>
        </authorList>
    </citation>
    <scope>NUCLEOTIDE SEQUENCE [LARGE SCALE GENOMIC DNA]</scope>
</reference>
<dbReference type="EMBL" id="CAWUHC010000194">
    <property type="protein sequence ID" value="CAK7237597.1"/>
    <property type="molecule type" value="Genomic_DNA"/>
</dbReference>
<proteinExistence type="inferred from homology"/>
<dbReference type="PANTHER" id="PTHR43806:SF11">
    <property type="entry name" value="CEREVISIN-RELATED"/>
    <property type="match status" value="1"/>
</dbReference>
<evidence type="ECO:0000313" key="7">
    <source>
        <dbReference type="EMBL" id="CAK7237597.1"/>
    </source>
</evidence>
<evidence type="ECO:0000256" key="5">
    <source>
        <dbReference type="PROSITE-ProRule" id="PRU01240"/>
    </source>
</evidence>
<dbReference type="Gene3D" id="3.40.50.200">
    <property type="entry name" value="Peptidase S8/S53 domain"/>
    <property type="match status" value="1"/>
</dbReference>
<dbReference type="Proteomes" id="UP001642406">
    <property type="component" value="Unassembled WGS sequence"/>
</dbReference>
<dbReference type="PANTHER" id="PTHR43806">
    <property type="entry name" value="PEPTIDASE S8"/>
    <property type="match status" value="1"/>
</dbReference>
<keyword evidence="2" id="KW-0645">Protease</keyword>
<dbReference type="PROSITE" id="PS51892">
    <property type="entry name" value="SUBTILASE"/>
    <property type="match status" value="1"/>
</dbReference>
<sequence length="225" mass="24156">MAPHVDLYIARITETHDLKDSQENIANAIRTASSKWGCAIISLSLGFKTGIPSIQRALDDAIKMNGVLVFAAASNDGANSGTAYPAKLSSVFCIYSTDSYGNPSLFNPSPTALNGDAFGIIGENVLGAWPSSPASRAVGDSLQRMSGSSIATPIAAALVACVLGLAFKWEAQNVIKLASYEGVRRVLFKMAVKRKEHLYLDPVSFFSRKESNILEDVREVLDLRN</sequence>
<dbReference type="InterPro" id="IPR000209">
    <property type="entry name" value="Peptidase_S8/S53_dom"/>
</dbReference>
<protein>
    <recommendedName>
        <fullName evidence="6">Peptidase S8/S53 domain-containing protein</fullName>
    </recommendedName>
</protein>
<keyword evidence="4" id="KW-0720">Serine protease</keyword>
<keyword evidence="8" id="KW-1185">Reference proteome</keyword>
<dbReference type="InterPro" id="IPR050131">
    <property type="entry name" value="Peptidase_S8_subtilisin-like"/>
</dbReference>
<accession>A0ABP0CZM1</accession>
<evidence type="ECO:0000256" key="2">
    <source>
        <dbReference type="ARBA" id="ARBA00022670"/>
    </source>
</evidence>